<proteinExistence type="predicted"/>
<protein>
    <submittedName>
        <fullName evidence="1">Uncharacterized protein</fullName>
    </submittedName>
</protein>
<organism evidence="1 2">
    <name type="scientific">Elysia crispata</name>
    <name type="common">lettuce slug</name>
    <dbReference type="NCBI Taxonomy" id="231223"/>
    <lineage>
        <taxon>Eukaryota</taxon>
        <taxon>Metazoa</taxon>
        <taxon>Spiralia</taxon>
        <taxon>Lophotrochozoa</taxon>
        <taxon>Mollusca</taxon>
        <taxon>Gastropoda</taxon>
        <taxon>Heterobranchia</taxon>
        <taxon>Euthyneura</taxon>
        <taxon>Panpulmonata</taxon>
        <taxon>Sacoglossa</taxon>
        <taxon>Placobranchoidea</taxon>
        <taxon>Plakobranchidae</taxon>
        <taxon>Elysia</taxon>
    </lineage>
</organism>
<dbReference type="Proteomes" id="UP001283361">
    <property type="component" value="Unassembled WGS sequence"/>
</dbReference>
<evidence type="ECO:0000313" key="1">
    <source>
        <dbReference type="EMBL" id="KAK3755722.1"/>
    </source>
</evidence>
<dbReference type="EMBL" id="JAWDGP010005591">
    <property type="protein sequence ID" value="KAK3755722.1"/>
    <property type="molecule type" value="Genomic_DNA"/>
</dbReference>
<keyword evidence="2" id="KW-1185">Reference proteome</keyword>
<accession>A0AAE0YRZ3</accession>
<sequence>MDQTGQDKENLGKWMAVSKIDRKSPIWRPTDIWECQKLTERAPFSAPLTSGGVKVSKIDRKSPIWRPADIWQCQRLTERAPSGAPRTSGSAKD</sequence>
<reference evidence="1" key="1">
    <citation type="journal article" date="2023" name="G3 (Bethesda)">
        <title>A reference genome for the long-term kleptoplast-retaining sea slug Elysia crispata morphotype clarki.</title>
        <authorList>
            <person name="Eastman K.E."/>
            <person name="Pendleton A.L."/>
            <person name="Shaikh M.A."/>
            <person name="Suttiyut T."/>
            <person name="Ogas R."/>
            <person name="Tomko P."/>
            <person name="Gavelis G."/>
            <person name="Widhalm J.R."/>
            <person name="Wisecaver J.H."/>
        </authorList>
    </citation>
    <scope>NUCLEOTIDE SEQUENCE</scope>
    <source>
        <strain evidence="1">ECLA1</strain>
    </source>
</reference>
<dbReference type="AlphaFoldDB" id="A0AAE0YRZ3"/>
<name>A0AAE0YRZ3_9GAST</name>
<gene>
    <name evidence="1" type="ORF">RRG08_060697</name>
</gene>
<evidence type="ECO:0000313" key="2">
    <source>
        <dbReference type="Proteomes" id="UP001283361"/>
    </source>
</evidence>
<comment type="caution">
    <text evidence="1">The sequence shown here is derived from an EMBL/GenBank/DDBJ whole genome shotgun (WGS) entry which is preliminary data.</text>
</comment>